<evidence type="ECO:0000313" key="2">
    <source>
        <dbReference type="EMBL" id="TVP41986.1"/>
    </source>
</evidence>
<name>A0A557SZG5_9ARCH</name>
<dbReference type="AlphaFoldDB" id="A0A557SZG5"/>
<proteinExistence type="predicted"/>
<keyword evidence="1" id="KW-0472">Membrane</keyword>
<keyword evidence="1" id="KW-1133">Transmembrane helix</keyword>
<feature type="transmembrane region" description="Helical" evidence="1">
    <location>
        <begin position="26"/>
        <end position="46"/>
    </location>
</feature>
<organism evidence="2 3">
    <name type="scientific">Candidatus Nitrosocosmicus arcticus</name>
    <dbReference type="NCBI Taxonomy" id="2035267"/>
    <lineage>
        <taxon>Archaea</taxon>
        <taxon>Nitrososphaerota</taxon>
        <taxon>Nitrososphaeria</taxon>
        <taxon>Nitrososphaerales</taxon>
        <taxon>Nitrososphaeraceae</taxon>
        <taxon>Candidatus Nitrosocosmicus</taxon>
    </lineage>
</organism>
<sequence>MKSENDLRGTSLVNHLMDQLNLPPNSALLISPIAASIIGLGVTAFCKHEIKNMTVQPQCIYITQFQSNTVIKLITLKNFN</sequence>
<evidence type="ECO:0000256" key="1">
    <source>
        <dbReference type="SAM" id="Phobius"/>
    </source>
</evidence>
<keyword evidence="3" id="KW-1185">Reference proteome</keyword>
<protein>
    <submittedName>
        <fullName evidence="2">Uncharacterized protein</fullName>
    </submittedName>
</protein>
<evidence type="ECO:0000313" key="3">
    <source>
        <dbReference type="Proteomes" id="UP000315289"/>
    </source>
</evidence>
<gene>
    <name evidence="2" type="ORF">NARC_10392</name>
</gene>
<reference evidence="2 3" key="1">
    <citation type="journal article" date="2019" name="Front. Microbiol.">
        <title>Ammonia Oxidation by the Arctic Terrestrial Thaumarchaeote Candidatus Nitrosocosmicus arcticus Is Stimulated by Increasing Temperatures.</title>
        <authorList>
            <person name="Alves R.J.E."/>
            <person name="Kerou M."/>
            <person name="Zappe A."/>
            <person name="Bittner R."/>
            <person name="Abby S.S."/>
            <person name="Schmidt H.A."/>
            <person name="Pfeifer K."/>
            <person name="Schleper C."/>
        </authorList>
    </citation>
    <scope>NUCLEOTIDE SEQUENCE [LARGE SCALE GENOMIC DNA]</scope>
    <source>
        <strain evidence="2 3">Kfb</strain>
    </source>
</reference>
<dbReference type="Proteomes" id="UP000315289">
    <property type="component" value="Unassembled WGS sequence"/>
</dbReference>
<accession>A0A557SZG5</accession>
<comment type="caution">
    <text evidence="2">The sequence shown here is derived from an EMBL/GenBank/DDBJ whole genome shotgun (WGS) entry which is preliminary data.</text>
</comment>
<dbReference type="EMBL" id="VOAH01000001">
    <property type="protein sequence ID" value="TVP41986.1"/>
    <property type="molecule type" value="Genomic_DNA"/>
</dbReference>
<keyword evidence="1" id="KW-0812">Transmembrane</keyword>
<dbReference type="RefSeq" id="WP_144728522.1">
    <property type="nucleotide sequence ID" value="NZ_ML675578.1"/>
</dbReference>